<keyword evidence="1" id="KW-1133">Transmembrane helix</keyword>
<dbReference type="AlphaFoldDB" id="A0A1F5N428"/>
<dbReference type="EMBL" id="MFDV01000008">
    <property type="protein sequence ID" value="OGE72416.1"/>
    <property type="molecule type" value="Genomic_DNA"/>
</dbReference>
<comment type="caution">
    <text evidence="2">The sequence shown here is derived from an EMBL/GenBank/DDBJ whole genome shotgun (WGS) entry which is preliminary data.</text>
</comment>
<reference evidence="2 3" key="1">
    <citation type="journal article" date="2016" name="Nat. Commun.">
        <title>Thousands of microbial genomes shed light on interconnected biogeochemical processes in an aquifer system.</title>
        <authorList>
            <person name="Anantharaman K."/>
            <person name="Brown C.T."/>
            <person name="Hug L.A."/>
            <person name="Sharon I."/>
            <person name="Castelle C.J."/>
            <person name="Probst A.J."/>
            <person name="Thomas B.C."/>
            <person name="Singh A."/>
            <person name="Wilkins M.J."/>
            <person name="Karaoz U."/>
            <person name="Brodie E.L."/>
            <person name="Williams K.H."/>
            <person name="Hubbard S.S."/>
            <person name="Banfield J.F."/>
        </authorList>
    </citation>
    <scope>NUCLEOTIDE SEQUENCE [LARGE SCALE GENOMIC DNA]</scope>
</reference>
<dbReference type="Proteomes" id="UP000177057">
    <property type="component" value="Unassembled WGS sequence"/>
</dbReference>
<gene>
    <name evidence="2" type="ORF">A3H40_04190</name>
</gene>
<evidence type="ECO:0000313" key="2">
    <source>
        <dbReference type="EMBL" id="OGE72416.1"/>
    </source>
</evidence>
<keyword evidence="1" id="KW-0812">Transmembrane</keyword>
<keyword evidence="1" id="KW-0472">Membrane</keyword>
<name>A0A1F5N428_9BACT</name>
<proteinExistence type="predicted"/>
<dbReference type="STRING" id="1797794.A3H40_04190"/>
<evidence type="ECO:0000256" key="1">
    <source>
        <dbReference type="SAM" id="Phobius"/>
    </source>
</evidence>
<feature type="transmembrane region" description="Helical" evidence="1">
    <location>
        <begin position="6"/>
        <end position="23"/>
    </location>
</feature>
<accession>A0A1F5N428</accession>
<protein>
    <submittedName>
        <fullName evidence="2">Uncharacterized protein</fullName>
    </submittedName>
</protein>
<evidence type="ECO:0000313" key="3">
    <source>
        <dbReference type="Proteomes" id="UP000177057"/>
    </source>
</evidence>
<feature type="transmembrane region" description="Helical" evidence="1">
    <location>
        <begin position="173"/>
        <end position="192"/>
    </location>
</feature>
<organism evidence="2 3">
    <name type="scientific">Candidatus Daviesbacteria bacterium RIFCSPLOWO2_02_FULL_38_15</name>
    <dbReference type="NCBI Taxonomy" id="1797794"/>
    <lineage>
        <taxon>Bacteria</taxon>
        <taxon>Candidatus Daviesiibacteriota</taxon>
    </lineage>
</organism>
<sequence length="194" mass="22141">MKYIPVILFIIILIIPAIILLGLRKEIGLKQTNEGKVLFFYGGQNYRFSFVSPQENLVSVVLKLKNISIRNTKPVYFNLLENQKTVRQIQINGSNIGDSSMTRFAFTKIKDSKDRKYTIILSSPKTKKDEALGIHTDTLNHPVIVTYHIPTSRLQLISDVYKNFVDKILADKIFVTIWLILFGSIVLIIKSVSI</sequence>